<evidence type="ECO:0000313" key="10">
    <source>
        <dbReference type="EMBL" id="GLC49607.1"/>
    </source>
</evidence>
<dbReference type="Pfam" id="PF22973">
    <property type="entry name" value="GWD1_pHisD"/>
    <property type="match status" value="1"/>
</dbReference>
<dbReference type="Proteomes" id="UP001165080">
    <property type="component" value="Unassembled WGS sequence"/>
</dbReference>
<reference evidence="10 11" key="1">
    <citation type="journal article" date="2023" name="Commun. Biol.">
        <title>Reorganization of the ancestral sex-determining regions during the evolution of trioecy in Pleodorina starrii.</title>
        <authorList>
            <person name="Takahashi K."/>
            <person name="Suzuki S."/>
            <person name="Kawai-Toyooka H."/>
            <person name="Yamamoto K."/>
            <person name="Hamaji T."/>
            <person name="Ootsuki R."/>
            <person name="Yamaguchi H."/>
            <person name="Kawachi M."/>
            <person name="Higashiyama T."/>
            <person name="Nozaki H."/>
        </authorList>
    </citation>
    <scope>NUCLEOTIDE SEQUENCE [LARGE SCALE GENOMIC DNA]</scope>
    <source>
        <strain evidence="10 11">NIES-4479</strain>
    </source>
</reference>
<dbReference type="GO" id="GO:0016301">
    <property type="term" value="F:kinase activity"/>
    <property type="evidence" value="ECO:0007669"/>
    <property type="project" value="UniProtKB-KW"/>
</dbReference>
<evidence type="ECO:0000256" key="3">
    <source>
        <dbReference type="ARBA" id="ARBA00022723"/>
    </source>
</evidence>
<keyword evidence="7" id="KW-0460">Magnesium</keyword>
<evidence type="ECO:0000256" key="4">
    <source>
        <dbReference type="ARBA" id="ARBA00022741"/>
    </source>
</evidence>
<evidence type="ECO:0000256" key="8">
    <source>
        <dbReference type="SAM" id="MobiDB-lite"/>
    </source>
</evidence>
<evidence type="ECO:0000256" key="2">
    <source>
        <dbReference type="ARBA" id="ARBA00022679"/>
    </source>
</evidence>
<organism evidence="10 11">
    <name type="scientific">Pleodorina starrii</name>
    <dbReference type="NCBI Taxonomy" id="330485"/>
    <lineage>
        <taxon>Eukaryota</taxon>
        <taxon>Viridiplantae</taxon>
        <taxon>Chlorophyta</taxon>
        <taxon>core chlorophytes</taxon>
        <taxon>Chlorophyceae</taxon>
        <taxon>CS clade</taxon>
        <taxon>Chlamydomonadales</taxon>
        <taxon>Volvocaceae</taxon>
        <taxon>Pleodorina</taxon>
    </lineage>
</organism>
<keyword evidence="5" id="KW-0418">Kinase</keyword>
<keyword evidence="3" id="KW-0479">Metal-binding</keyword>
<comment type="caution">
    <text evidence="10">The sequence shown here is derived from an EMBL/GenBank/DDBJ whole genome shotgun (WGS) entry which is preliminary data.</text>
</comment>
<feature type="non-terminal residue" evidence="10">
    <location>
        <position position="827"/>
    </location>
</feature>
<dbReference type="PANTHER" id="PTHR46999">
    <property type="entry name" value="ALPHA-GLUCAN WATER DIKINASE 1, CHLOROPLASTIC-RELATED"/>
    <property type="match status" value="1"/>
</dbReference>
<evidence type="ECO:0000259" key="9">
    <source>
        <dbReference type="Pfam" id="PF22973"/>
    </source>
</evidence>
<keyword evidence="4" id="KW-0547">Nucleotide-binding</keyword>
<dbReference type="GO" id="GO:0046872">
    <property type="term" value="F:metal ion binding"/>
    <property type="evidence" value="ECO:0007669"/>
    <property type="project" value="UniProtKB-KW"/>
</dbReference>
<comment type="cofactor">
    <cofactor evidence="1">
        <name>Mg(2+)</name>
        <dbReference type="ChEBI" id="CHEBI:18420"/>
    </cofactor>
</comment>
<keyword evidence="11" id="KW-1185">Reference proteome</keyword>
<dbReference type="AlphaFoldDB" id="A0A9W6BCG9"/>
<feature type="region of interest" description="Disordered" evidence="8">
    <location>
        <begin position="808"/>
        <end position="827"/>
    </location>
</feature>
<keyword evidence="10" id="KW-0670">Pyruvate</keyword>
<evidence type="ECO:0000256" key="5">
    <source>
        <dbReference type="ARBA" id="ARBA00022777"/>
    </source>
</evidence>
<protein>
    <submittedName>
        <fullName evidence="10">Pyruvate phosphate dikinase, PEP/pyruvate binding domain</fullName>
    </submittedName>
</protein>
<evidence type="ECO:0000313" key="11">
    <source>
        <dbReference type="Proteomes" id="UP001165080"/>
    </source>
</evidence>
<dbReference type="PANTHER" id="PTHR46999:SF1">
    <property type="entry name" value="ALPHA-GLUCAN WATER DIKINASE 1, CHLOROPLASTIC"/>
    <property type="match status" value="1"/>
</dbReference>
<proteinExistence type="predicted"/>
<keyword evidence="6" id="KW-0067">ATP-binding</keyword>
<name>A0A9W6BCG9_9CHLO</name>
<dbReference type="GO" id="GO:0005524">
    <property type="term" value="F:ATP binding"/>
    <property type="evidence" value="ECO:0007669"/>
    <property type="project" value="UniProtKB-KW"/>
</dbReference>
<dbReference type="EMBL" id="BRXU01000002">
    <property type="protein sequence ID" value="GLC49607.1"/>
    <property type="molecule type" value="Genomic_DNA"/>
</dbReference>
<evidence type="ECO:0000256" key="1">
    <source>
        <dbReference type="ARBA" id="ARBA00001946"/>
    </source>
</evidence>
<feature type="domain" description="Alpha-glucan water dikinase phosphohistidine-like" evidence="9">
    <location>
        <begin position="677"/>
        <end position="794"/>
    </location>
</feature>
<dbReference type="InterPro" id="IPR054481">
    <property type="entry name" value="GWD1_pHisD"/>
</dbReference>
<evidence type="ECO:0000256" key="7">
    <source>
        <dbReference type="ARBA" id="ARBA00022842"/>
    </source>
</evidence>
<keyword evidence="2" id="KW-0808">Transferase</keyword>
<evidence type="ECO:0000256" key="6">
    <source>
        <dbReference type="ARBA" id="ARBA00022840"/>
    </source>
</evidence>
<gene>
    <name evidence="10" type="primary">PLEST012035</name>
    <name evidence="10" type="ORF">PLESTB_000266800</name>
</gene>
<feature type="compositionally biased region" description="Gly residues" evidence="8">
    <location>
        <begin position="816"/>
        <end position="827"/>
    </location>
</feature>
<sequence length="827" mass="83092">SNSSEREERETDLLGAAALFRPPPRLSDALLRPADRHPLPLPLPAAGAGAGATHGSGRPVGQLGASWMLDHIVQREPSAERSLMHRYNAGADLVEMAGGSGEAAEALAAVTAWLRFSASRLLVWNRNYNVKPREISTAQARLAAALAALGAARGPAAAAAAAATGGGGGGSGGSAAVGALVRVALAAVGRGGAGEVGQRIRDEILAIQQRNGCKGGMMEEWHQKLHNNTSPDDVVICRALLDYIAAGLDITAYWRTLSSAGISAQRLASFDRPIVSEPRFSGQQAAGLQRDLTAYLQTLQAVHGGDDLASAINNVLGYEETDMKGKRISVPAVPHVVTPTLERHLRALLALQRHLASPAAAAAATAAATAAAAAAAAPLRGGSTPPAAGVKTTAAAPAVVPGGGAGAAVAAAAAAHRPTDVASLYGLPGAVRLMEMVVEARHLIRPFMEAGDAACGGRLVDVMFLDLALDSALRTAVESILGPVKRAIADGTGIYIAAAAAAAGPTGGNGAAASGAAARAGGVGTVVGGGSGVGLGAGGRPLAGAFAAAAALTQALEVVRLTTENAALSCTPNDDLVYSNKWLRLLVAQEDPRDARDRMLQSLAITERLKRNLADQGAALLGLMQPPADELGRRLKLAPEAVSCVGEEVVRGSSGAPLAQLLAWLEPALRQATGGGAWQIVSRGSDRPVLAGRLRVEPRLAAVQHEIMREPTVLLVQGITGAEEIPEGCVAVLVGGGGAGCPDVLSHSAVRARNMGVLLAGCYSGELVTKIRSHAGSRVMVRLEGADVQISFSSTGNAAAAAAAAPGGAAADGSAGAAGDGGAGGGK</sequence>
<accession>A0A9W6BCG9</accession>